<dbReference type="RefSeq" id="WP_129719664.1">
    <property type="nucleotide sequence ID" value="NZ_LR214951.1"/>
</dbReference>
<dbReference type="KEGG" id="mnu:NCTC10166_00220"/>
<protein>
    <submittedName>
        <fullName evidence="5">Restriction modification enzyme subunit S2A</fullName>
    </submittedName>
</protein>
<dbReference type="Proteomes" id="UP000289440">
    <property type="component" value="Chromosome"/>
</dbReference>
<sequence length="341" mass="40136">MAIYKLGEISKIVNGSTPSTKRIELWKKEIPFLGPSDIENMKIKRFITKTQKIKRKGTVLISSTATIGNVGILKQESWFNQQITSIEANNDFILDKYLYFYLKKIKNKIILENKNTATIFPIVKINYFKNLIVDIPPLETQNSIIDIIEPLEKVLNNFKNLETNINKFTNKIFKILKNNFYIDNIYEISTGKWNNDVIDEENGIYNFYSCSEHISKSFKSNYNGKYIILSGNGNFYCWWYNGIFDLYQRNYAIKPKKLFFTTFWTIQNFIQQLRNQSNGSVIKYLKLNQIKNIKILDVSLENELEKIYILLNTLILIKNKINKILNLKIKLLVNNEKHLFK</sequence>
<dbReference type="InterPro" id="IPR044946">
    <property type="entry name" value="Restrct_endonuc_typeI_TRD_sf"/>
</dbReference>
<feature type="domain" description="Type I restriction modification DNA specificity" evidence="4">
    <location>
        <begin position="3"/>
        <end position="159"/>
    </location>
</feature>
<dbReference type="GO" id="GO:0009307">
    <property type="term" value="P:DNA restriction-modification system"/>
    <property type="evidence" value="ECO:0007669"/>
    <property type="project" value="UniProtKB-KW"/>
</dbReference>
<evidence type="ECO:0000256" key="3">
    <source>
        <dbReference type="ARBA" id="ARBA00023125"/>
    </source>
</evidence>
<dbReference type="PANTHER" id="PTHR30408:SF12">
    <property type="entry name" value="TYPE I RESTRICTION ENZYME MJAVIII SPECIFICITY SUBUNIT"/>
    <property type="match status" value="1"/>
</dbReference>
<accession>A0A449A4S7</accession>
<dbReference type="EMBL" id="LR214951">
    <property type="protein sequence ID" value="VEU59261.1"/>
    <property type="molecule type" value="Genomic_DNA"/>
</dbReference>
<gene>
    <name evidence="5" type="ORF">NCTC10166_00220</name>
</gene>
<reference evidence="5 6" key="1">
    <citation type="submission" date="2019-01" db="EMBL/GenBank/DDBJ databases">
        <authorList>
            <consortium name="Pathogen Informatics"/>
        </authorList>
    </citation>
    <scope>NUCLEOTIDE SEQUENCE [LARGE SCALE GENOMIC DNA]</scope>
    <source>
        <strain evidence="5 6">NCTC10166</strain>
    </source>
</reference>
<evidence type="ECO:0000259" key="4">
    <source>
        <dbReference type="Pfam" id="PF01420"/>
    </source>
</evidence>
<comment type="similarity">
    <text evidence="1">Belongs to the type-I restriction system S methylase family.</text>
</comment>
<dbReference type="SUPFAM" id="SSF116734">
    <property type="entry name" value="DNA methylase specificity domain"/>
    <property type="match status" value="2"/>
</dbReference>
<dbReference type="PANTHER" id="PTHR30408">
    <property type="entry name" value="TYPE-1 RESTRICTION ENZYME ECOKI SPECIFICITY PROTEIN"/>
    <property type="match status" value="1"/>
</dbReference>
<dbReference type="GO" id="GO:0003677">
    <property type="term" value="F:DNA binding"/>
    <property type="evidence" value="ECO:0007669"/>
    <property type="project" value="UniProtKB-KW"/>
</dbReference>
<dbReference type="AlphaFoldDB" id="A0A449A4S7"/>
<keyword evidence="6" id="KW-1185">Reference proteome</keyword>
<evidence type="ECO:0000313" key="6">
    <source>
        <dbReference type="Proteomes" id="UP000289440"/>
    </source>
</evidence>
<evidence type="ECO:0000256" key="2">
    <source>
        <dbReference type="ARBA" id="ARBA00022747"/>
    </source>
</evidence>
<name>A0A449A4S7_9BACT</name>
<dbReference type="InterPro" id="IPR000055">
    <property type="entry name" value="Restrct_endonuc_typeI_TRD"/>
</dbReference>
<organism evidence="5 6">
    <name type="scientific">Mesomycoplasma neurolyticum</name>
    <dbReference type="NCBI Taxonomy" id="2120"/>
    <lineage>
        <taxon>Bacteria</taxon>
        <taxon>Bacillati</taxon>
        <taxon>Mycoplasmatota</taxon>
        <taxon>Mycoplasmoidales</taxon>
        <taxon>Metamycoplasmataceae</taxon>
        <taxon>Mesomycoplasma</taxon>
    </lineage>
</organism>
<evidence type="ECO:0000313" key="5">
    <source>
        <dbReference type="EMBL" id="VEU59261.1"/>
    </source>
</evidence>
<dbReference type="Gene3D" id="3.90.220.20">
    <property type="entry name" value="DNA methylase specificity domains"/>
    <property type="match status" value="2"/>
</dbReference>
<dbReference type="REBASE" id="298416">
    <property type="entry name" value="S1.Mne10166ORF225P"/>
</dbReference>
<keyword evidence="3" id="KW-0238">DNA-binding</keyword>
<dbReference type="InterPro" id="IPR052021">
    <property type="entry name" value="Type-I_RS_S_subunit"/>
</dbReference>
<dbReference type="Pfam" id="PF01420">
    <property type="entry name" value="Methylase_S"/>
    <property type="match status" value="1"/>
</dbReference>
<dbReference type="OrthoDB" id="396674at2"/>
<proteinExistence type="inferred from homology"/>
<keyword evidence="2" id="KW-0680">Restriction system</keyword>
<evidence type="ECO:0000256" key="1">
    <source>
        <dbReference type="ARBA" id="ARBA00010923"/>
    </source>
</evidence>